<dbReference type="GO" id="GO:0000166">
    <property type="term" value="F:nucleotide binding"/>
    <property type="evidence" value="ECO:0007669"/>
    <property type="project" value="UniProtKB-KW"/>
</dbReference>
<dbReference type="HAMAP" id="MF_00146">
    <property type="entry name" value="dCTP_deaminase"/>
    <property type="match status" value="1"/>
</dbReference>
<dbReference type="GO" id="GO:0006229">
    <property type="term" value="P:dUTP biosynthetic process"/>
    <property type="evidence" value="ECO:0007669"/>
    <property type="project" value="UniProtKB-UniRule"/>
</dbReference>
<comment type="pathway">
    <text evidence="3">Pyrimidine metabolism; dUMP biosynthesis; dUMP from dCTP (dUTP route): step 1/2.</text>
</comment>
<feature type="binding site" evidence="3">
    <location>
        <position position="159"/>
    </location>
    <ligand>
        <name>dCTP</name>
        <dbReference type="ChEBI" id="CHEBI:61481"/>
    </ligand>
</feature>
<accession>A0A7C2V9H6</accession>
<dbReference type="InterPro" id="IPR036157">
    <property type="entry name" value="dUTPase-like_sf"/>
</dbReference>
<feature type="active site" description="Proton donor/acceptor" evidence="3">
    <location>
        <position position="127"/>
    </location>
</feature>
<dbReference type="SUPFAM" id="SSF51283">
    <property type="entry name" value="dUTPase-like"/>
    <property type="match status" value="1"/>
</dbReference>
<dbReference type="Pfam" id="PF22769">
    <property type="entry name" value="DCD"/>
    <property type="match status" value="1"/>
</dbReference>
<comment type="function">
    <text evidence="3">Catalyzes the deamination of dCTP to dUTP.</text>
</comment>
<dbReference type="PANTHER" id="PTHR42680:SF3">
    <property type="entry name" value="DCTP DEAMINASE"/>
    <property type="match status" value="1"/>
</dbReference>
<feature type="binding site" evidence="3">
    <location>
        <position position="117"/>
    </location>
    <ligand>
        <name>dCTP</name>
        <dbReference type="ChEBI" id="CHEBI:61481"/>
    </ligand>
</feature>
<keyword evidence="2 3" id="KW-0546">Nucleotide metabolism</keyword>
<dbReference type="GO" id="GO:0008829">
    <property type="term" value="F:dCTP deaminase activity"/>
    <property type="evidence" value="ECO:0007669"/>
    <property type="project" value="UniProtKB-UniRule"/>
</dbReference>
<dbReference type="NCBIfam" id="TIGR02274">
    <property type="entry name" value="dCTP_deam"/>
    <property type="match status" value="1"/>
</dbReference>
<sequence length="178" mass="20443">MILSDFDLKNYVASGRIYIEPFDEAIVRENGLDLRLGNEICELAETSEILDPYSISENALVKFYSCWKAHEFIIKPYRRYLLTTLEYIKVPPELMAFVELRSTFARLGLSIPPTIIDGGFEGQITIELHGSSFPVKLRHGTRFLHVVFSRVSSPIERPYRGSYQGQRGVRPPRVPIDY</sequence>
<evidence type="ECO:0000256" key="2">
    <source>
        <dbReference type="ARBA" id="ARBA00023080"/>
    </source>
</evidence>
<evidence type="ECO:0000313" key="4">
    <source>
        <dbReference type="EMBL" id="HEW53086.1"/>
    </source>
</evidence>
<comment type="caution">
    <text evidence="4">The sequence shown here is derived from an EMBL/GenBank/DDBJ whole genome shotgun (WGS) entry which is preliminary data.</text>
</comment>
<dbReference type="EMBL" id="DSGT01000008">
    <property type="protein sequence ID" value="HEW53086.1"/>
    <property type="molecule type" value="Genomic_DNA"/>
</dbReference>
<comment type="caution">
    <text evidence="3">Lacks conserved residue(s) required for the propagation of feature annotation.</text>
</comment>
<dbReference type="UniPathway" id="UPA00610">
    <property type="reaction ID" value="UER00665"/>
</dbReference>
<dbReference type="InterPro" id="IPR033704">
    <property type="entry name" value="dUTPase_trimeric"/>
</dbReference>
<comment type="catalytic activity">
    <reaction evidence="3">
        <text>dCTP + H2O + H(+) = dUTP + NH4(+)</text>
        <dbReference type="Rhea" id="RHEA:22680"/>
        <dbReference type="ChEBI" id="CHEBI:15377"/>
        <dbReference type="ChEBI" id="CHEBI:15378"/>
        <dbReference type="ChEBI" id="CHEBI:28938"/>
        <dbReference type="ChEBI" id="CHEBI:61481"/>
        <dbReference type="ChEBI" id="CHEBI:61555"/>
        <dbReference type="EC" id="3.5.4.13"/>
    </reaction>
</comment>
<dbReference type="Gene3D" id="2.70.40.10">
    <property type="match status" value="1"/>
</dbReference>
<dbReference type="EC" id="3.5.4.13" evidence="3"/>
<feature type="binding site" evidence="3">
    <location>
        <begin position="101"/>
        <end position="106"/>
    </location>
    <ligand>
        <name>dCTP</name>
        <dbReference type="ChEBI" id="CHEBI:61481"/>
    </ligand>
</feature>
<dbReference type="GO" id="GO:0006226">
    <property type="term" value="P:dUMP biosynthetic process"/>
    <property type="evidence" value="ECO:0007669"/>
    <property type="project" value="UniProtKB-UniPathway"/>
</dbReference>
<gene>
    <name evidence="3" type="primary">dcd</name>
    <name evidence="4" type="ORF">ENO77_02810</name>
</gene>
<keyword evidence="1 3" id="KW-0378">Hydrolase</keyword>
<feature type="binding site" evidence="3">
    <location>
        <position position="166"/>
    </location>
    <ligand>
        <name>dCTP</name>
        <dbReference type="ChEBI" id="CHEBI:61481"/>
    </ligand>
</feature>
<protein>
    <recommendedName>
        <fullName evidence="3">dCTP deaminase</fullName>
        <ecNumber evidence="3">3.5.4.13</ecNumber>
    </recommendedName>
    <alternativeName>
        <fullName evidence="3">Deoxycytidine triphosphate deaminase</fullName>
    </alternativeName>
</protein>
<comment type="similarity">
    <text evidence="3">Belongs to the dCTP deaminase family.</text>
</comment>
<dbReference type="AlphaFoldDB" id="A0A7C2V9H6"/>
<evidence type="ECO:0000256" key="1">
    <source>
        <dbReference type="ARBA" id="ARBA00022801"/>
    </source>
</evidence>
<dbReference type="PANTHER" id="PTHR42680">
    <property type="entry name" value="DCTP DEAMINASE"/>
    <property type="match status" value="1"/>
</dbReference>
<dbReference type="CDD" id="cd07557">
    <property type="entry name" value="trimeric_dUTPase"/>
    <property type="match status" value="1"/>
</dbReference>
<evidence type="ECO:0000256" key="3">
    <source>
        <dbReference type="HAMAP-Rule" id="MF_00146"/>
    </source>
</evidence>
<organism evidence="4">
    <name type="scientific">Ignisphaera aggregans</name>
    <dbReference type="NCBI Taxonomy" id="334771"/>
    <lineage>
        <taxon>Archaea</taxon>
        <taxon>Thermoproteota</taxon>
        <taxon>Thermoprotei</taxon>
        <taxon>Desulfurococcales</taxon>
        <taxon>Desulfurococcaceae</taxon>
        <taxon>Ignisphaera</taxon>
    </lineage>
</organism>
<proteinExistence type="inferred from homology"/>
<reference evidence="4" key="1">
    <citation type="journal article" date="2020" name="mSystems">
        <title>Genome- and Community-Level Interaction Insights into Carbon Utilization and Element Cycling Functions of Hydrothermarchaeota in Hydrothermal Sediment.</title>
        <authorList>
            <person name="Zhou Z."/>
            <person name="Liu Y."/>
            <person name="Xu W."/>
            <person name="Pan J."/>
            <person name="Luo Z.H."/>
            <person name="Li M."/>
        </authorList>
    </citation>
    <scope>NUCLEOTIDE SEQUENCE [LARGE SCALE GENOMIC DNA]</scope>
    <source>
        <strain evidence="4">SpSt-16</strain>
    </source>
</reference>
<keyword evidence="3" id="KW-0547">Nucleotide-binding</keyword>
<dbReference type="InterPro" id="IPR011962">
    <property type="entry name" value="dCTP_deaminase"/>
</dbReference>
<comment type="subunit">
    <text evidence="3">Homotrimer.</text>
</comment>
<name>A0A7C2V9H6_9CREN</name>